<feature type="region of interest" description="LID" evidence="5">
    <location>
        <begin position="127"/>
        <end position="164"/>
    </location>
</feature>
<keyword evidence="5" id="KW-0479">Metal-binding</keyword>
<dbReference type="STRING" id="1619100.UT34_C0002G0167"/>
<comment type="domain">
    <text evidence="5">Consists of three domains, a large central CORE domain and two small peripheral domains, NMPbind and LID, which undergo movements during catalysis. The LID domain closes over the site of phosphoryl transfer upon ATP binding. Assembling and dissambling the active center during each catalytic cycle provides an effective means to prevent ATP hydrolysis. Some bacteria have evolved a zinc-coordinating structure that stabilizes the LID domain.</text>
</comment>
<comment type="function">
    <text evidence="5">Catalyzes the reversible transfer of the terminal phosphate group between ATP and AMP. Plays an important role in cellular energy homeostasis and in adenine nucleotide metabolism.</text>
</comment>
<comment type="caution">
    <text evidence="5">Lacks conserved residue(s) required for the propagation of feature annotation.</text>
</comment>
<feature type="binding site" evidence="5">
    <location>
        <position position="131"/>
    </location>
    <ligand>
        <name>Zn(2+)</name>
        <dbReference type="ChEBI" id="CHEBI:29105"/>
        <note>structural</note>
    </ligand>
</feature>
<dbReference type="EC" id="2.7.4.3" evidence="5 7"/>
<comment type="catalytic activity">
    <reaction evidence="5 7">
        <text>AMP + ATP = 2 ADP</text>
        <dbReference type="Rhea" id="RHEA:12973"/>
        <dbReference type="ChEBI" id="CHEBI:30616"/>
        <dbReference type="ChEBI" id="CHEBI:456215"/>
        <dbReference type="ChEBI" id="CHEBI:456216"/>
        <dbReference type="EC" id="2.7.4.3"/>
    </reaction>
</comment>
<dbReference type="GO" id="GO:0004017">
    <property type="term" value="F:AMP kinase activity"/>
    <property type="evidence" value="ECO:0007669"/>
    <property type="project" value="UniProtKB-UniRule"/>
</dbReference>
<dbReference type="PRINTS" id="PR00094">
    <property type="entry name" value="ADENYLTKNASE"/>
</dbReference>
<dbReference type="PANTHER" id="PTHR23359">
    <property type="entry name" value="NUCLEOTIDE KINASE"/>
    <property type="match status" value="1"/>
</dbReference>
<dbReference type="CDD" id="cd01428">
    <property type="entry name" value="ADK"/>
    <property type="match status" value="1"/>
</dbReference>
<feature type="region of interest" description="NMP" evidence="5">
    <location>
        <begin position="31"/>
        <end position="60"/>
    </location>
</feature>
<evidence type="ECO:0000256" key="5">
    <source>
        <dbReference type="HAMAP-Rule" id="MF_00235"/>
    </source>
</evidence>
<evidence type="ECO:0000256" key="4">
    <source>
        <dbReference type="ARBA" id="ARBA00022777"/>
    </source>
</evidence>
<dbReference type="InterPro" id="IPR007862">
    <property type="entry name" value="Adenylate_kinase_lid-dom"/>
</dbReference>
<dbReference type="UniPathway" id="UPA00588">
    <property type="reaction ID" value="UER00649"/>
</dbReference>
<evidence type="ECO:0000256" key="2">
    <source>
        <dbReference type="ARBA" id="ARBA00022727"/>
    </source>
</evidence>
<dbReference type="SUPFAM" id="SSF57774">
    <property type="entry name" value="Microbial and mitochondrial ADK, insert 'zinc finger' domain"/>
    <property type="match status" value="1"/>
</dbReference>
<dbReference type="GO" id="GO:0005524">
    <property type="term" value="F:ATP binding"/>
    <property type="evidence" value="ECO:0007669"/>
    <property type="project" value="UniProtKB-UniRule"/>
</dbReference>
<dbReference type="AlphaFoldDB" id="A0A0G0Q5H6"/>
<dbReference type="InterPro" id="IPR027417">
    <property type="entry name" value="P-loop_NTPase"/>
</dbReference>
<accession>A0A0G0Q5H6</accession>
<evidence type="ECO:0000256" key="7">
    <source>
        <dbReference type="RuleBase" id="RU003331"/>
    </source>
</evidence>
<dbReference type="Proteomes" id="UP000034799">
    <property type="component" value="Unassembled WGS sequence"/>
</dbReference>
<evidence type="ECO:0000256" key="1">
    <source>
        <dbReference type="ARBA" id="ARBA00022679"/>
    </source>
</evidence>
<feature type="binding site" evidence="5">
    <location>
        <position position="32"/>
    </location>
    <ligand>
        <name>AMP</name>
        <dbReference type="ChEBI" id="CHEBI:456215"/>
    </ligand>
</feature>
<dbReference type="GO" id="GO:0008270">
    <property type="term" value="F:zinc ion binding"/>
    <property type="evidence" value="ECO:0007669"/>
    <property type="project" value="UniProtKB-UniRule"/>
</dbReference>
<feature type="binding site" evidence="5">
    <location>
        <position position="37"/>
    </location>
    <ligand>
        <name>AMP</name>
        <dbReference type="ChEBI" id="CHEBI:456215"/>
    </ligand>
</feature>
<protein>
    <recommendedName>
        <fullName evidence="5 7">Adenylate kinase</fullName>
        <shortName evidence="5">AK</shortName>
        <ecNumber evidence="5 7">2.7.4.3</ecNumber>
    </recommendedName>
    <alternativeName>
        <fullName evidence="5">ATP-AMP transphosphorylase</fullName>
    </alternativeName>
    <alternativeName>
        <fullName evidence="5">ATP:AMP phosphotransferase</fullName>
    </alternativeName>
    <alternativeName>
        <fullName evidence="5">Adenylate monophosphate kinase</fullName>
    </alternativeName>
</protein>
<feature type="binding site" evidence="5">
    <location>
        <position position="134"/>
    </location>
    <ligand>
        <name>Zn(2+)</name>
        <dbReference type="ChEBI" id="CHEBI:29105"/>
        <note>structural</note>
    </ligand>
</feature>
<keyword evidence="4 5" id="KW-0418">Kinase</keyword>
<dbReference type="SUPFAM" id="SSF52540">
    <property type="entry name" value="P-loop containing nucleoside triphosphate hydrolases"/>
    <property type="match status" value="1"/>
</dbReference>
<keyword evidence="5 7" id="KW-0067">ATP-binding</keyword>
<gene>
    <name evidence="5" type="primary">adk</name>
    <name evidence="9" type="ORF">UT34_C0002G0167</name>
</gene>
<dbReference type="InterPro" id="IPR036193">
    <property type="entry name" value="ADK_active_lid_dom_sf"/>
</dbReference>
<comment type="similarity">
    <text evidence="5 6">Belongs to the adenylate kinase family.</text>
</comment>
<comment type="caution">
    <text evidence="9">The sequence shown here is derived from an EMBL/GenBank/DDBJ whole genome shotgun (WGS) entry which is preliminary data.</text>
</comment>
<comment type="pathway">
    <text evidence="5">Purine metabolism; AMP biosynthesis via salvage pathway; AMP from ADP: step 1/1.</text>
</comment>
<dbReference type="GO" id="GO:0044209">
    <property type="term" value="P:AMP salvage"/>
    <property type="evidence" value="ECO:0007669"/>
    <property type="project" value="UniProtKB-UniRule"/>
</dbReference>
<keyword evidence="3 5" id="KW-0547">Nucleotide-binding</keyword>
<feature type="binding site" evidence="5">
    <location>
        <position position="161"/>
    </location>
    <ligand>
        <name>AMP</name>
        <dbReference type="ChEBI" id="CHEBI:456215"/>
    </ligand>
</feature>
<comment type="subunit">
    <text evidence="5 7">Monomer.</text>
</comment>
<feature type="domain" description="Adenylate kinase active site lid" evidence="8">
    <location>
        <begin position="128"/>
        <end position="163"/>
    </location>
</feature>
<dbReference type="Pfam" id="PF05191">
    <property type="entry name" value="ADK_lid"/>
    <property type="match status" value="1"/>
</dbReference>
<keyword evidence="5" id="KW-0963">Cytoplasm</keyword>
<dbReference type="Pfam" id="PF00406">
    <property type="entry name" value="ADK"/>
    <property type="match status" value="1"/>
</dbReference>
<feature type="binding site" evidence="5">
    <location>
        <position position="154"/>
    </location>
    <ligand>
        <name>Zn(2+)</name>
        <dbReference type="ChEBI" id="CHEBI:29105"/>
        <note>structural</note>
    </ligand>
</feature>
<evidence type="ECO:0000256" key="3">
    <source>
        <dbReference type="ARBA" id="ARBA00022741"/>
    </source>
</evidence>
<dbReference type="Gene3D" id="3.40.50.300">
    <property type="entry name" value="P-loop containing nucleotide triphosphate hydrolases"/>
    <property type="match status" value="1"/>
</dbReference>
<feature type="binding site" evidence="5">
    <location>
        <position position="128"/>
    </location>
    <ligand>
        <name>ATP</name>
        <dbReference type="ChEBI" id="CHEBI:30616"/>
    </ligand>
</feature>
<evidence type="ECO:0000313" key="10">
    <source>
        <dbReference type="Proteomes" id="UP000034799"/>
    </source>
</evidence>
<keyword evidence="1 5" id="KW-0808">Transferase</keyword>
<feature type="binding site" evidence="5">
    <location>
        <position position="200"/>
    </location>
    <ligand>
        <name>ATP</name>
        <dbReference type="ChEBI" id="CHEBI:30616"/>
    </ligand>
</feature>
<feature type="binding site" evidence="5">
    <location>
        <begin position="137"/>
        <end position="138"/>
    </location>
    <ligand>
        <name>ATP</name>
        <dbReference type="ChEBI" id="CHEBI:30616"/>
    </ligand>
</feature>
<name>A0A0G0Q5H6_9BACT</name>
<keyword evidence="2 5" id="KW-0545">Nucleotide biosynthesis</keyword>
<organism evidence="9 10">
    <name type="scientific">candidate division WS6 bacterium GW2011_GWF2_39_15</name>
    <dbReference type="NCBI Taxonomy" id="1619100"/>
    <lineage>
        <taxon>Bacteria</taxon>
        <taxon>Candidatus Dojkabacteria</taxon>
    </lineage>
</organism>
<dbReference type="GO" id="GO:0005737">
    <property type="term" value="C:cytoplasm"/>
    <property type="evidence" value="ECO:0007669"/>
    <property type="project" value="UniProtKB-SubCell"/>
</dbReference>
<evidence type="ECO:0000313" key="9">
    <source>
        <dbReference type="EMBL" id="KKR05660.1"/>
    </source>
</evidence>
<dbReference type="EMBL" id="LBWK01000002">
    <property type="protein sequence ID" value="KKR05660.1"/>
    <property type="molecule type" value="Genomic_DNA"/>
</dbReference>
<comment type="subcellular location">
    <subcellularLocation>
        <location evidence="5 7">Cytoplasm</location>
    </subcellularLocation>
</comment>
<evidence type="ECO:0000259" key="8">
    <source>
        <dbReference type="Pfam" id="PF05191"/>
    </source>
</evidence>
<dbReference type="HAMAP" id="MF_00235">
    <property type="entry name" value="Adenylate_kinase_Adk"/>
    <property type="match status" value="1"/>
</dbReference>
<keyword evidence="5" id="KW-0862">Zinc</keyword>
<feature type="binding site" evidence="5">
    <location>
        <position position="93"/>
    </location>
    <ligand>
        <name>AMP</name>
        <dbReference type="ChEBI" id="CHEBI:456215"/>
    </ligand>
</feature>
<proteinExistence type="inferred from homology"/>
<feature type="binding site" evidence="5">
    <location>
        <position position="151"/>
    </location>
    <ligand>
        <name>Zn(2+)</name>
        <dbReference type="ChEBI" id="CHEBI:29105"/>
        <note>structural</note>
    </ligand>
</feature>
<sequence length="221" mass="25598">MKTYLFHGQAGAGKDTQVEMILKKYDVERIATGEMMRKMKEEGDPYAVEVFKKVAQGIWPNPEETFTLFAQWIKRFDPKKDWILVSVARYVDQIPFLDKVLTDVGRKLDKVIHFTLTEGKALERLAGRKICSNCQGTFHPTFKPEKIEGICDLCGGKLEVREDDKPESIKKRFEQYAVSIKPYVEEFNKRGILIEIDASPSIEEIHKEVLKHLEFSNERQN</sequence>
<evidence type="ECO:0000256" key="6">
    <source>
        <dbReference type="RuleBase" id="RU003330"/>
    </source>
</evidence>
<dbReference type="InterPro" id="IPR000850">
    <property type="entry name" value="Adenylat/UMP-CMP_kin"/>
</dbReference>
<feature type="binding site" evidence="5">
    <location>
        <position position="172"/>
    </location>
    <ligand>
        <name>AMP</name>
        <dbReference type="ChEBI" id="CHEBI:456215"/>
    </ligand>
</feature>
<reference evidence="9 10" key="1">
    <citation type="journal article" date="2015" name="Nature">
        <title>rRNA introns, odd ribosomes, and small enigmatic genomes across a large radiation of phyla.</title>
        <authorList>
            <person name="Brown C.T."/>
            <person name="Hug L.A."/>
            <person name="Thomas B.C."/>
            <person name="Sharon I."/>
            <person name="Castelle C.J."/>
            <person name="Singh A."/>
            <person name="Wilkins M.J."/>
            <person name="Williams K.H."/>
            <person name="Banfield J.F."/>
        </authorList>
    </citation>
    <scope>NUCLEOTIDE SEQUENCE [LARGE SCALE GENOMIC DNA]</scope>
</reference>